<evidence type="ECO:0000259" key="1">
    <source>
        <dbReference type="Pfam" id="PF01850"/>
    </source>
</evidence>
<feature type="domain" description="PIN" evidence="1">
    <location>
        <begin position="2"/>
        <end position="122"/>
    </location>
</feature>
<accession>A0ABV7FR38</accession>
<dbReference type="Pfam" id="PF01850">
    <property type="entry name" value="PIN"/>
    <property type="match status" value="1"/>
</dbReference>
<name>A0ABV7FR38_9ALTE</name>
<proteinExistence type="predicted"/>
<dbReference type="InterPro" id="IPR029060">
    <property type="entry name" value="PIN-like_dom_sf"/>
</dbReference>
<dbReference type="InterPro" id="IPR002716">
    <property type="entry name" value="PIN_dom"/>
</dbReference>
<dbReference type="RefSeq" id="WP_376919836.1">
    <property type="nucleotide sequence ID" value="NZ_JBHRSW010000014.1"/>
</dbReference>
<protein>
    <submittedName>
        <fullName evidence="2">Type II toxin-antitoxin system VapC family toxin</fullName>
    </submittedName>
</protein>
<dbReference type="SUPFAM" id="SSF88723">
    <property type="entry name" value="PIN domain-like"/>
    <property type="match status" value="1"/>
</dbReference>
<reference evidence="3" key="1">
    <citation type="journal article" date="2019" name="Int. J. Syst. Evol. Microbiol.">
        <title>The Global Catalogue of Microorganisms (GCM) 10K type strain sequencing project: providing services to taxonomists for standard genome sequencing and annotation.</title>
        <authorList>
            <consortium name="The Broad Institute Genomics Platform"/>
            <consortium name="The Broad Institute Genome Sequencing Center for Infectious Disease"/>
            <person name="Wu L."/>
            <person name="Ma J."/>
        </authorList>
    </citation>
    <scope>NUCLEOTIDE SEQUENCE [LARGE SCALE GENOMIC DNA]</scope>
    <source>
        <strain evidence="3">KCTC 52473</strain>
    </source>
</reference>
<dbReference type="EMBL" id="JBHRSW010000014">
    <property type="protein sequence ID" value="MFC3121701.1"/>
    <property type="molecule type" value="Genomic_DNA"/>
</dbReference>
<dbReference type="InterPro" id="IPR052919">
    <property type="entry name" value="TA_system_RNase"/>
</dbReference>
<comment type="caution">
    <text evidence="2">The sequence shown here is derived from an EMBL/GenBank/DDBJ whole genome shotgun (WGS) entry which is preliminary data.</text>
</comment>
<evidence type="ECO:0000313" key="2">
    <source>
        <dbReference type="EMBL" id="MFC3121701.1"/>
    </source>
</evidence>
<dbReference type="Gene3D" id="3.40.50.1010">
    <property type="entry name" value="5'-nuclease"/>
    <property type="match status" value="1"/>
</dbReference>
<sequence length="132" mass="14963">MIVLDTHILIWWVNGDNKLSDTAQIRIAQAMQSNENIYVSSMSAWEVSMLVNKERLRLTMDVDTWLQTVSEIHNVSFVPVDNKVAVESTRLPGEFHKDPADRMIVALARSLSAPLITADDKILTYQHVRTVS</sequence>
<dbReference type="Proteomes" id="UP001595478">
    <property type="component" value="Unassembled WGS sequence"/>
</dbReference>
<dbReference type="PANTHER" id="PTHR36173:SF1">
    <property type="entry name" value="RIBONUCLEASE VAPC22"/>
    <property type="match status" value="1"/>
</dbReference>
<dbReference type="InterPro" id="IPR041705">
    <property type="entry name" value="PIN_Sll0205"/>
</dbReference>
<evidence type="ECO:0000313" key="3">
    <source>
        <dbReference type="Proteomes" id="UP001595478"/>
    </source>
</evidence>
<gene>
    <name evidence="2" type="ORF">ACFOHL_08710</name>
</gene>
<dbReference type="PANTHER" id="PTHR36173">
    <property type="entry name" value="RIBONUCLEASE VAPC16-RELATED"/>
    <property type="match status" value="1"/>
</dbReference>
<organism evidence="2 3">
    <name type="scientific">Agaribacter flavus</name>
    <dbReference type="NCBI Taxonomy" id="1902781"/>
    <lineage>
        <taxon>Bacteria</taxon>
        <taxon>Pseudomonadati</taxon>
        <taxon>Pseudomonadota</taxon>
        <taxon>Gammaproteobacteria</taxon>
        <taxon>Alteromonadales</taxon>
        <taxon>Alteromonadaceae</taxon>
        <taxon>Agaribacter</taxon>
    </lineage>
</organism>
<keyword evidence="3" id="KW-1185">Reference proteome</keyword>
<dbReference type="CDD" id="cd09872">
    <property type="entry name" value="PIN_Sll0205-like"/>
    <property type="match status" value="1"/>
</dbReference>